<sequence>MNQDDLKQSTDQSDLIKEANQLLEDTREANQRFLAETEVLIRGVEEELIEAGKEIDRLDVELARFEKEAVDKMDAAVLDFIAEEEEEEE</sequence>
<evidence type="ECO:0000313" key="2">
    <source>
        <dbReference type="EMBL" id="HFZ09302.1"/>
    </source>
</evidence>
<proteinExistence type="predicted"/>
<feature type="region of interest" description="Disordered" evidence="1">
    <location>
        <begin position="1"/>
        <end position="21"/>
    </location>
</feature>
<reference evidence="2" key="1">
    <citation type="journal article" date="2020" name="mSystems">
        <title>Genome- and Community-Level Interaction Insights into Carbon Utilization and Element Cycling Functions of Hydrothermarchaeota in Hydrothermal Sediment.</title>
        <authorList>
            <person name="Zhou Z."/>
            <person name="Liu Y."/>
            <person name="Xu W."/>
            <person name="Pan J."/>
            <person name="Luo Z.H."/>
            <person name="Li M."/>
        </authorList>
    </citation>
    <scope>NUCLEOTIDE SEQUENCE [LARGE SCALE GENOMIC DNA]</scope>
    <source>
        <strain evidence="2">SpSt-757</strain>
    </source>
</reference>
<name>A0A7V3JAD5_UNCC3</name>
<accession>A0A7V3JAD5</accession>
<gene>
    <name evidence="2" type="ORF">ENV41_04135</name>
</gene>
<dbReference type="AlphaFoldDB" id="A0A7V3JAD5"/>
<comment type="caution">
    <text evidence="2">The sequence shown here is derived from an EMBL/GenBank/DDBJ whole genome shotgun (WGS) entry which is preliminary data.</text>
</comment>
<organism evidence="2">
    <name type="scientific">candidate division CPR3 bacterium</name>
    <dbReference type="NCBI Taxonomy" id="2268181"/>
    <lineage>
        <taxon>Bacteria</taxon>
        <taxon>Bacteria division CPR3</taxon>
    </lineage>
</organism>
<protein>
    <submittedName>
        <fullName evidence="2">Uncharacterized protein</fullName>
    </submittedName>
</protein>
<dbReference type="EMBL" id="DTGG01000124">
    <property type="protein sequence ID" value="HFZ09302.1"/>
    <property type="molecule type" value="Genomic_DNA"/>
</dbReference>
<evidence type="ECO:0000256" key="1">
    <source>
        <dbReference type="SAM" id="MobiDB-lite"/>
    </source>
</evidence>